<evidence type="ECO:0000313" key="3">
    <source>
        <dbReference type="EMBL" id="OQK18642.1"/>
    </source>
</evidence>
<name>A0A1V8MAW0_9GAMM</name>
<dbReference type="STRING" id="1420851.AU255_00900"/>
<protein>
    <recommendedName>
        <fullName evidence="2">DUF4124 domain-containing protein</fullName>
    </recommendedName>
</protein>
<evidence type="ECO:0000259" key="2">
    <source>
        <dbReference type="Pfam" id="PF13511"/>
    </source>
</evidence>
<organism evidence="3 4">
    <name type="scientific">Methyloprofundus sedimenti</name>
    <dbReference type="NCBI Taxonomy" id="1420851"/>
    <lineage>
        <taxon>Bacteria</taxon>
        <taxon>Pseudomonadati</taxon>
        <taxon>Pseudomonadota</taxon>
        <taxon>Gammaproteobacteria</taxon>
        <taxon>Methylococcales</taxon>
        <taxon>Methylococcaceae</taxon>
        <taxon>Methyloprofundus</taxon>
    </lineage>
</organism>
<dbReference type="EMBL" id="LPUF01000001">
    <property type="protein sequence ID" value="OQK18642.1"/>
    <property type="molecule type" value="Genomic_DNA"/>
</dbReference>
<feature type="coiled-coil region" evidence="1">
    <location>
        <begin position="100"/>
        <end position="127"/>
    </location>
</feature>
<accession>A0A1V8MAW0</accession>
<dbReference type="AlphaFoldDB" id="A0A1V8MAW0"/>
<reference evidence="3 4" key="1">
    <citation type="submission" date="2015-12" db="EMBL/GenBank/DDBJ databases">
        <authorList>
            <person name="Shamseldin A."/>
            <person name="Moawad H."/>
            <person name="Abd El-Rahim W.M."/>
            <person name="Sadowsky M.J."/>
        </authorList>
    </citation>
    <scope>NUCLEOTIDE SEQUENCE [LARGE SCALE GENOMIC DNA]</scope>
    <source>
        <strain evidence="3 4">WF1</strain>
    </source>
</reference>
<sequence>MYRWVDKDGNVSYSDQVPPDQSRLERNVLNDSGRVIDTVSAAKTQEQIDLEKRLAILRTEQEKIIAKQNLNDKVLLSTFRNVDDLRLTLNSKLLAVDAQKRVYDKTQENLREDLAQARKRAAQAERSGHKVSQAILNEIAQIEKSIDVTDQEISKVIVKRQEIEKKFDKEIERFLFLTKTNKDNSKNVINEIAELKDADDLGLFSCEDANSCQLAWEEAKQFVVLNSTTGINYFTETLIMGNDPVKETDISLSVSKLMRKNNNDSIFLDIRCHNSSRGTELCLSKQVDLIRRSFGPYIQSAVKK</sequence>
<dbReference type="Pfam" id="PF13511">
    <property type="entry name" value="DUF4124"/>
    <property type="match status" value="1"/>
</dbReference>
<dbReference type="Proteomes" id="UP000191980">
    <property type="component" value="Unassembled WGS sequence"/>
</dbReference>
<feature type="domain" description="DUF4124" evidence="2">
    <location>
        <begin position="1"/>
        <end position="26"/>
    </location>
</feature>
<evidence type="ECO:0000256" key="1">
    <source>
        <dbReference type="SAM" id="Coils"/>
    </source>
</evidence>
<comment type="caution">
    <text evidence="3">The sequence shown here is derived from an EMBL/GenBank/DDBJ whole genome shotgun (WGS) entry which is preliminary data.</text>
</comment>
<dbReference type="InterPro" id="IPR025392">
    <property type="entry name" value="DUF4124"/>
</dbReference>
<keyword evidence="1" id="KW-0175">Coiled coil</keyword>
<keyword evidence="4" id="KW-1185">Reference proteome</keyword>
<proteinExistence type="predicted"/>
<gene>
    <name evidence="3" type="ORF">AU255_00900</name>
</gene>
<evidence type="ECO:0000313" key="4">
    <source>
        <dbReference type="Proteomes" id="UP000191980"/>
    </source>
</evidence>